<feature type="compositionally biased region" description="Polar residues" evidence="7">
    <location>
        <begin position="60"/>
        <end position="75"/>
    </location>
</feature>
<proteinExistence type="predicted"/>
<keyword evidence="5" id="KW-0804">Transcription</keyword>
<reference evidence="8" key="1">
    <citation type="submission" date="2025-08" db="UniProtKB">
        <authorList>
            <consortium name="Ensembl"/>
        </authorList>
    </citation>
    <scope>IDENTIFICATION</scope>
</reference>
<dbReference type="PANTHER" id="PTHR11793">
    <property type="entry name" value="BASIC HELIX-LOOP-HELIX TRANSCRIPTION FACTOR"/>
    <property type="match status" value="1"/>
</dbReference>
<dbReference type="PANTHER" id="PTHR11793:SF11">
    <property type="entry name" value="TRANSCRIPTION FACTOR 12"/>
    <property type="match status" value="1"/>
</dbReference>
<name>A0A8B9ZS24_9AVES</name>
<feature type="compositionally biased region" description="Basic and acidic residues" evidence="7">
    <location>
        <begin position="108"/>
        <end position="120"/>
    </location>
</feature>
<dbReference type="GO" id="GO:0005634">
    <property type="term" value="C:nucleus"/>
    <property type="evidence" value="ECO:0007669"/>
    <property type="project" value="UniProtKB-SubCell"/>
</dbReference>
<dbReference type="Proteomes" id="UP000694549">
    <property type="component" value="Unplaced"/>
</dbReference>
<evidence type="ECO:0000313" key="8">
    <source>
        <dbReference type="Ensembl" id="ENSAZOP00000011872.1"/>
    </source>
</evidence>
<evidence type="ECO:0000256" key="5">
    <source>
        <dbReference type="ARBA" id="ARBA00023163"/>
    </source>
</evidence>
<keyword evidence="4" id="KW-0238">DNA-binding</keyword>
<evidence type="ECO:0008006" key="10">
    <source>
        <dbReference type="Google" id="ProtNLM"/>
    </source>
</evidence>
<dbReference type="GO" id="GO:0000785">
    <property type="term" value="C:chromatin"/>
    <property type="evidence" value="ECO:0007669"/>
    <property type="project" value="TreeGrafter"/>
</dbReference>
<keyword evidence="6" id="KW-0539">Nucleus</keyword>
<dbReference type="GO" id="GO:0000981">
    <property type="term" value="F:DNA-binding transcription factor activity, RNA polymerase II-specific"/>
    <property type="evidence" value="ECO:0007669"/>
    <property type="project" value="TreeGrafter"/>
</dbReference>
<reference evidence="8" key="2">
    <citation type="submission" date="2025-09" db="UniProtKB">
        <authorList>
            <consortium name="Ensembl"/>
        </authorList>
    </citation>
    <scope>IDENTIFICATION</scope>
</reference>
<evidence type="ECO:0000256" key="2">
    <source>
        <dbReference type="ARBA" id="ARBA00022473"/>
    </source>
</evidence>
<evidence type="ECO:0000313" key="9">
    <source>
        <dbReference type="Proteomes" id="UP000694549"/>
    </source>
</evidence>
<dbReference type="GO" id="GO:0005667">
    <property type="term" value="C:transcription regulator complex"/>
    <property type="evidence" value="ECO:0007669"/>
    <property type="project" value="TreeGrafter"/>
</dbReference>
<evidence type="ECO:0000256" key="7">
    <source>
        <dbReference type="SAM" id="MobiDB-lite"/>
    </source>
</evidence>
<dbReference type="AlphaFoldDB" id="A0A8B9ZS24"/>
<dbReference type="GO" id="GO:0000978">
    <property type="term" value="F:RNA polymerase II cis-regulatory region sequence-specific DNA binding"/>
    <property type="evidence" value="ECO:0007669"/>
    <property type="project" value="TreeGrafter"/>
</dbReference>
<comment type="subcellular location">
    <subcellularLocation>
        <location evidence="1">Nucleus</location>
    </subcellularLocation>
</comment>
<evidence type="ECO:0000256" key="1">
    <source>
        <dbReference type="ARBA" id="ARBA00004123"/>
    </source>
</evidence>
<sequence length="171" mass="18512">MNFVLSLRTSFIIEHGSSKPAYTHLLVLQMFSPPVNSGKTRPTTLGSSQFSGSGMDERTGATSWGTSGQPSPSYESSRENGSLHGKSSDLSTDIEKLKPQEGFADSPHYSDHLNDSRLGPHEGLSPTPFMNSNLMGKASDRGPFPLYGRDTGLPGCQVSMVVIESKWNNFN</sequence>
<feature type="compositionally biased region" description="Polar residues" evidence="7">
    <location>
        <begin position="34"/>
        <end position="52"/>
    </location>
</feature>
<feature type="region of interest" description="Disordered" evidence="7">
    <location>
        <begin position="34"/>
        <end position="136"/>
    </location>
</feature>
<evidence type="ECO:0000256" key="3">
    <source>
        <dbReference type="ARBA" id="ARBA00023015"/>
    </source>
</evidence>
<keyword evidence="3" id="KW-0805">Transcription regulation</keyword>
<organism evidence="8 9">
    <name type="scientific">Anas zonorhyncha</name>
    <name type="common">Eastern spot-billed duck</name>
    <dbReference type="NCBI Taxonomy" id="75864"/>
    <lineage>
        <taxon>Eukaryota</taxon>
        <taxon>Metazoa</taxon>
        <taxon>Chordata</taxon>
        <taxon>Craniata</taxon>
        <taxon>Vertebrata</taxon>
        <taxon>Euteleostomi</taxon>
        <taxon>Archelosauria</taxon>
        <taxon>Archosauria</taxon>
        <taxon>Dinosauria</taxon>
        <taxon>Saurischia</taxon>
        <taxon>Theropoda</taxon>
        <taxon>Coelurosauria</taxon>
        <taxon>Aves</taxon>
        <taxon>Neognathae</taxon>
        <taxon>Galloanserae</taxon>
        <taxon>Anseriformes</taxon>
        <taxon>Anatidae</taxon>
        <taxon>Anatinae</taxon>
        <taxon>Anas</taxon>
    </lineage>
</organism>
<protein>
    <recommendedName>
        <fullName evidence="10">Transcription factor 12</fullName>
    </recommendedName>
</protein>
<evidence type="ECO:0000256" key="6">
    <source>
        <dbReference type="ARBA" id="ARBA00023242"/>
    </source>
</evidence>
<accession>A0A8B9ZS24</accession>
<dbReference type="Ensembl" id="ENSAZOT00000012686.1">
    <property type="protein sequence ID" value="ENSAZOP00000011872.1"/>
    <property type="gene ID" value="ENSAZOG00000007559.1"/>
</dbReference>
<dbReference type="InterPro" id="IPR051098">
    <property type="entry name" value="NeuroDiff_E-box_TFs"/>
</dbReference>
<evidence type="ECO:0000256" key="4">
    <source>
        <dbReference type="ARBA" id="ARBA00023125"/>
    </source>
</evidence>
<keyword evidence="2" id="KW-0217">Developmental protein</keyword>
<keyword evidence="9" id="KW-1185">Reference proteome</keyword>